<evidence type="ECO:0000313" key="1">
    <source>
        <dbReference type="EMBL" id="GCF09378.1"/>
    </source>
</evidence>
<name>A0A5A5TDM1_9CHLR</name>
<dbReference type="OrthoDB" id="164489at2"/>
<dbReference type="AlphaFoldDB" id="A0A5A5TDM1"/>
<proteinExistence type="predicted"/>
<dbReference type="EMBL" id="BIXY01000042">
    <property type="protein sequence ID" value="GCF09378.1"/>
    <property type="molecule type" value="Genomic_DNA"/>
</dbReference>
<gene>
    <name evidence="1" type="ORF">KDI_29420</name>
</gene>
<accession>A0A5A5TDM1</accession>
<sequence length="76" mass="8326">MSDYVPTLADVCSAIAEGHLAAASDGATYQVNAFELRRHFNKRRSLPAHALLDNILTVAYSDSREISLLDLCSFGR</sequence>
<organism evidence="1 2">
    <name type="scientific">Dictyobacter arantiisoli</name>
    <dbReference type="NCBI Taxonomy" id="2014874"/>
    <lineage>
        <taxon>Bacteria</taxon>
        <taxon>Bacillati</taxon>
        <taxon>Chloroflexota</taxon>
        <taxon>Ktedonobacteria</taxon>
        <taxon>Ktedonobacterales</taxon>
        <taxon>Dictyobacteraceae</taxon>
        <taxon>Dictyobacter</taxon>
    </lineage>
</organism>
<keyword evidence="2" id="KW-1185">Reference proteome</keyword>
<evidence type="ECO:0000313" key="2">
    <source>
        <dbReference type="Proteomes" id="UP000322530"/>
    </source>
</evidence>
<reference evidence="1 2" key="1">
    <citation type="submission" date="2019-01" db="EMBL/GenBank/DDBJ databases">
        <title>Draft genome sequence of Dictyobacter sp. Uno17.</title>
        <authorList>
            <person name="Wang C.M."/>
            <person name="Zheng Y."/>
            <person name="Sakai Y."/>
            <person name="Abe K."/>
            <person name="Yokota A."/>
            <person name="Yabe S."/>
        </authorList>
    </citation>
    <scope>NUCLEOTIDE SEQUENCE [LARGE SCALE GENOMIC DNA]</scope>
    <source>
        <strain evidence="1 2">Uno17</strain>
    </source>
</reference>
<protein>
    <submittedName>
        <fullName evidence="1">Uncharacterized protein</fullName>
    </submittedName>
</protein>
<dbReference type="Proteomes" id="UP000322530">
    <property type="component" value="Unassembled WGS sequence"/>
</dbReference>
<comment type="caution">
    <text evidence="1">The sequence shown here is derived from an EMBL/GenBank/DDBJ whole genome shotgun (WGS) entry which is preliminary data.</text>
</comment>
<dbReference type="RefSeq" id="WP_149402320.1">
    <property type="nucleotide sequence ID" value="NZ_BIXY01000042.1"/>
</dbReference>